<keyword evidence="4 7" id="KW-0812">Transmembrane</keyword>
<keyword evidence="3" id="KW-1003">Cell membrane</keyword>
<feature type="transmembrane region" description="Helical" evidence="7">
    <location>
        <begin position="294"/>
        <end position="313"/>
    </location>
</feature>
<feature type="transmembrane region" description="Helical" evidence="7">
    <location>
        <begin position="232"/>
        <end position="252"/>
    </location>
</feature>
<evidence type="ECO:0000313" key="8">
    <source>
        <dbReference type="EMBL" id="MBB5372971.1"/>
    </source>
</evidence>
<keyword evidence="9" id="KW-1185">Reference proteome</keyword>
<dbReference type="PANTHER" id="PTHR23513:SF9">
    <property type="entry name" value="ENTEROBACTIN EXPORTER ENTS"/>
    <property type="match status" value="1"/>
</dbReference>
<dbReference type="GO" id="GO:0005886">
    <property type="term" value="C:plasma membrane"/>
    <property type="evidence" value="ECO:0007669"/>
    <property type="project" value="UniProtKB-SubCell"/>
</dbReference>
<evidence type="ECO:0000313" key="9">
    <source>
        <dbReference type="Proteomes" id="UP000553706"/>
    </source>
</evidence>
<feature type="transmembrane region" description="Helical" evidence="7">
    <location>
        <begin position="22"/>
        <end position="48"/>
    </location>
</feature>
<evidence type="ECO:0000256" key="2">
    <source>
        <dbReference type="ARBA" id="ARBA00022448"/>
    </source>
</evidence>
<evidence type="ECO:0000256" key="4">
    <source>
        <dbReference type="ARBA" id="ARBA00022692"/>
    </source>
</evidence>
<proteinExistence type="predicted"/>
<dbReference type="SUPFAM" id="SSF103473">
    <property type="entry name" value="MFS general substrate transporter"/>
    <property type="match status" value="1"/>
</dbReference>
<evidence type="ECO:0000256" key="1">
    <source>
        <dbReference type="ARBA" id="ARBA00004651"/>
    </source>
</evidence>
<accession>A0A840VN01</accession>
<reference evidence="8 9" key="1">
    <citation type="submission" date="2020-08" db="EMBL/GenBank/DDBJ databases">
        <title>Genomic Encyclopedia of Type Strains, Phase IV (KMG-IV): sequencing the most valuable type-strain genomes for metagenomic binning, comparative biology and taxonomic classification.</title>
        <authorList>
            <person name="Goeker M."/>
        </authorList>
    </citation>
    <scope>NUCLEOTIDE SEQUENCE [LARGE SCALE GENOMIC DNA]</scope>
    <source>
        <strain evidence="8 9">DSM 27026</strain>
    </source>
</reference>
<comment type="caution">
    <text evidence="8">The sequence shown here is derived from an EMBL/GenBank/DDBJ whole genome shotgun (WGS) entry which is preliminary data.</text>
</comment>
<evidence type="ECO:0000256" key="7">
    <source>
        <dbReference type="SAM" id="Phobius"/>
    </source>
</evidence>
<feature type="transmembrane region" description="Helical" evidence="7">
    <location>
        <begin position="264"/>
        <end position="282"/>
    </location>
</feature>
<feature type="transmembrane region" description="Helical" evidence="7">
    <location>
        <begin position="372"/>
        <end position="397"/>
    </location>
</feature>
<dbReference type="PANTHER" id="PTHR23513">
    <property type="entry name" value="INTEGRAL MEMBRANE EFFLUX PROTEIN-RELATED"/>
    <property type="match status" value="1"/>
</dbReference>
<dbReference type="InterPro" id="IPR010290">
    <property type="entry name" value="TM_effector"/>
</dbReference>
<feature type="transmembrane region" description="Helical" evidence="7">
    <location>
        <begin position="54"/>
        <end position="76"/>
    </location>
</feature>
<feature type="transmembrane region" description="Helical" evidence="7">
    <location>
        <begin position="181"/>
        <end position="200"/>
    </location>
</feature>
<protein>
    <submittedName>
        <fullName evidence="8">MFS family permease</fullName>
    </submittedName>
</protein>
<evidence type="ECO:0000256" key="3">
    <source>
        <dbReference type="ARBA" id="ARBA00022475"/>
    </source>
</evidence>
<comment type="subcellular location">
    <subcellularLocation>
        <location evidence="1">Cell membrane</location>
        <topology evidence="1">Multi-pass membrane protein</topology>
    </subcellularLocation>
</comment>
<dbReference type="CDD" id="cd06173">
    <property type="entry name" value="MFS_MefA_like"/>
    <property type="match status" value="1"/>
</dbReference>
<dbReference type="Gene3D" id="1.20.1250.20">
    <property type="entry name" value="MFS general substrate transporter like domains"/>
    <property type="match status" value="1"/>
</dbReference>
<evidence type="ECO:0000256" key="6">
    <source>
        <dbReference type="ARBA" id="ARBA00023136"/>
    </source>
</evidence>
<keyword evidence="5 7" id="KW-1133">Transmembrane helix</keyword>
<dbReference type="RefSeq" id="WP_183265979.1">
    <property type="nucleotide sequence ID" value="NZ_JACHFJ010000003.1"/>
</dbReference>
<dbReference type="Pfam" id="PF05977">
    <property type="entry name" value="MFS_3"/>
    <property type="match status" value="1"/>
</dbReference>
<gene>
    <name evidence="8" type="ORF">HNP71_001222</name>
</gene>
<dbReference type="InterPro" id="IPR036259">
    <property type="entry name" value="MFS_trans_sf"/>
</dbReference>
<sequence length="411" mass="43240">MSSGIESVASARTRELFGHRPFLLFLLGRAFSSFSYQIGAVAIGWQVYALTHSVLALGLIGLVQFLPSAGLTFFAGHAADQFDRRRVTQACQGIEGTVALFLAWGGWGGWLNVAEIFAAVVVMGAARSFESPAVSALLPAVVPAGMLQKATAMSSSAFQTATILGPALGGLIYALSSAAPYAVMAAAWGVSAAMAGMLHVERPVMPKEPPTLKALFAGVGFVRRSQEILGTISLDLFAVILGGATALLPVYAHDILHTGPWGLGVLRGAPAMGALLVSGWMTHSPIASRVGMRMFQAVILYGVTTIVFGLSHFMWLSVAALFVMGAADMVSVVIRLSLVQLRTPDDMRGRVGAVNFLFINASNQLGEFESGFTAALFGTVPAVVLGGLGTVAVALLWMRLFPALRNVERLE</sequence>
<keyword evidence="6 7" id="KW-0472">Membrane</keyword>
<evidence type="ECO:0000256" key="5">
    <source>
        <dbReference type="ARBA" id="ARBA00022989"/>
    </source>
</evidence>
<dbReference type="Proteomes" id="UP000553706">
    <property type="component" value="Unassembled WGS sequence"/>
</dbReference>
<keyword evidence="2" id="KW-0813">Transport</keyword>
<name>A0A840VN01_9PROT</name>
<dbReference type="EMBL" id="JACHFJ010000003">
    <property type="protein sequence ID" value="MBB5372971.1"/>
    <property type="molecule type" value="Genomic_DNA"/>
</dbReference>
<dbReference type="AlphaFoldDB" id="A0A840VN01"/>
<organism evidence="8 9">
    <name type="scientific">Acidocella aromatica</name>
    <dbReference type="NCBI Taxonomy" id="1303579"/>
    <lineage>
        <taxon>Bacteria</taxon>
        <taxon>Pseudomonadati</taxon>
        <taxon>Pseudomonadota</taxon>
        <taxon>Alphaproteobacteria</taxon>
        <taxon>Acetobacterales</taxon>
        <taxon>Acidocellaceae</taxon>
        <taxon>Acidocella</taxon>
    </lineage>
</organism>